<name>A0A1G6DUG7_9HYPH</name>
<keyword evidence="3" id="KW-1185">Reference proteome</keyword>
<gene>
    <name evidence="2" type="ORF">SAMN02982931_03747</name>
</gene>
<evidence type="ECO:0000313" key="3">
    <source>
        <dbReference type="Proteomes" id="UP000199071"/>
    </source>
</evidence>
<reference evidence="2 3" key="1">
    <citation type="submission" date="2016-10" db="EMBL/GenBank/DDBJ databases">
        <authorList>
            <person name="de Groot N.N."/>
        </authorList>
    </citation>
    <scope>NUCLEOTIDE SEQUENCE [LARGE SCALE GENOMIC DNA]</scope>
    <source>
        <strain evidence="2 3">ATCC 35022</strain>
    </source>
</reference>
<proteinExistence type="predicted"/>
<evidence type="ECO:0000313" key="2">
    <source>
        <dbReference type="EMBL" id="SDB48445.1"/>
    </source>
</evidence>
<dbReference type="Gene3D" id="3.30.530.20">
    <property type="match status" value="1"/>
</dbReference>
<sequence length="187" mass="20350">MARKIVRWVAIGLVAIVILAVAGAFLMPRYRIVERSVDIDAPAGDVFAVVSDLRRFNEWSPWFGRDPEATYTFTGPADGVGQTFHWESDDPDVGSGSMEVASITPDDRVDIALDFADQGTAETWFTVVPEGAGSTVTWAFSTDLGFNPIGRYFGPMIDDMVGADYEAGLQKLKTLAETPPPEAPDEE</sequence>
<keyword evidence="1" id="KW-1133">Transmembrane helix</keyword>
<keyword evidence="1" id="KW-0472">Membrane</keyword>
<protein>
    <submittedName>
        <fullName evidence="2">Polyketide cyclase / dehydrase and lipid transport</fullName>
    </submittedName>
</protein>
<dbReference type="AlphaFoldDB" id="A0A1G6DUG7"/>
<dbReference type="InterPro" id="IPR023393">
    <property type="entry name" value="START-like_dom_sf"/>
</dbReference>
<dbReference type="CDD" id="cd07818">
    <property type="entry name" value="SRPBCC_1"/>
    <property type="match status" value="1"/>
</dbReference>
<evidence type="ECO:0000256" key="1">
    <source>
        <dbReference type="SAM" id="Phobius"/>
    </source>
</evidence>
<organism evidence="2 3">
    <name type="scientific">Bauldia litoralis</name>
    <dbReference type="NCBI Taxonomy" id="665467"/>
    <lineage>
        <taxon>Bacteria</taxon>
        <taxon>Pseudomonadati</taxon>
        <taxon>Pseudomonadota</taxon>
        <taxon>Alphaproteobacteria</taxon>
        <taxon>Hyphomicrobiales</taxon>
        <taxon>Kaistiaceae</taxon>
        <taxon>Bauldia</taxon>
    </lineage>
</organism>
<dbReference type="Pfam" id="PF10604">
    <property type="entry name" value="Polyketide_cyc2"/>
    <property type="match status" value="1"/>
</dbReference>
<accession>A0A1G6DUG7</accession>
<dbReference type="SUPFAM" id="SSF55961">
    <property type="entry name" value="Bet v1-like"/>
    <property type="match status" value="1"/>
</dbReference>
<dbReference type="InterPro" id="IPR019587">
    <property type="entry name" value="Polyketide_cyclase/dehydratase"/>
</dbReference>
<dbReference type="RefSeq" id="WP_090878747.1">
    <property type="nucleotide sequence ID" value="NZ_FMXQ01000008.1"/>
</dbReference>
<dbReference type="EMBL" id="FMXQ01000008">
    <property type="protein sequence ID" value="SDB48445.1"/>
    <property type="molecule type" value="Genomic_DNA"/>
</dbReference>
<dbReference type="OrthoDB" id="9807923at2"/>
<keyword evidence="1" id="KW-0812">Transmembrane</keyword>
<dbReference type="Proteomes" id="UP000199071">
    <property type="component" value="Unassembled WGS sequence"/>
</dbReference>
<feature type="transmembrane region" description="Helical" evidence="1">
    <location>
        <begin position="6"/>
        <end position="26"/>
    </location>
</feature>